<dbReference type="InterPro" id="IPR049973">
    <property type="entry name" value="STY0301-like"/>
</dbReference>
<reference evidence="1" key="1">
    <citation type="submission" date="2019-01" db="EMBL/GenBank/DDBJ databases">
        <authorList>
            <consortium name="GenomeTrakr network: Whole genome sequencing for foodborne pathogen traceback"/>
        </authorList>
    </citation>
    <scope>NUCLEOTIDE SEQUENCE</scope>
    <source>
        <strain evidence="1">FSIS31901437</strain>
    </source>
</reference>
<dbReference type="NCBIfam" id="NF042415">
    <property type="entry name" value="STY0301_fam"/>
    <property type="match status" value="1"/>
</dbReference>
<organism evidence="1">
    <name type="scientific">Salmonella enterica subsp. enterica serovar Havana</name>
    <dbReference type="NCBI Taxonomy" id="179997"/>
    <lineage>
        <taxon>Bacteria</taxon>
        <taxon>Pseudomonadati</taxon>
        <taxon>Pseudomonadota</taxon>
        <taxon>Gammaproteobacteria</taxon>
        <taxon>Enterobacterales</taxon>
        <taxon>Enterobacteriaceae</taxon>
        <taxon>Salmonella</taxon>
    </lineage>
</organism>
<accession>A0A5X7VAA4</accession>
<protein>
    <recommendedName>
        <fullName evidence="2">Cytoplasmic protein</fullName>
    </recommendedName>
</protein>
<gene>
    <name evidence="1" type="ORF">EQ863_11490</name>
</gene>
<name>A0A5X7VAA4_SALET</name>
<evidence type="ECO:0008006" key="2">
    <source>
        <dbReference type="Google" id="ProtNLM"/>
    </source>
</evidence>
<sequence length="95" mass="11085">MSLKSDVPAPWQLSPRYMSRLWLSSIGVTQGKPENLMDLKPETKKVNGENWSVWETERVSDKETDRYWVSCIYGHEQIWLTQPIPASSTRCKTRN</sequence>
<comment type="caution">
    <text evidence="1">The sequence shown here is derived from an EMBL/GenBank/DDBJ whole genome shotgun (WGS) entry which is preliminary data.</text>
</comment>
<evidence type="ECO:0000313" key="1">
    <source>
        <dbReference type="EMBL" id="ECA8537744.1"/>
    </source>
</evidence>
<dbReference type="EMBL" id="AAHVRM010000007">
    <property type="protein sequence ID" value="ECA8537744.1"/>
    <property type="molecule type" value="Genomic_DNA"/>
</dbReference>
<dbReference type="AlphaFoldDB" id="A0A5X7VAA4"/>
<proteinExistence type="predicted"/>